<proteinExistence type="inferred from homology"/>
<feature type="non-terminal residue" evidence="4">
    <location>
        <position position="1"/>
    </location>
</feature>
<evidence type="ECO:0008006" key="6">
    <source>
        <dbReference type="Google" id="ProtNLM"/>
    </source>
</evidence>
<evidence type="ECO:0000256" key="1">
    <source>
        <dbReference type="ARBA" id="ARBA00010617"/>
    </source>
</evidence>
<protein>
    <recommendedName>
        <fullName evidence="6">Cytochrome P450</fullName>
    </recommendedName>
</protein>
<keyword evidence="2" id="KW-0479">Metal-binding</keyword>
<dbReference type="GO" id="GO:0006082">
    <property type="term" value="P:organic acid metabolic process"/>
    <property type="evidence" value="ECO:0007669"/>
    <property type="project" value="TreeGrafter"/>
</dbReference>
<evidence type="ECO:0000313" key="5">
    <source>
        <dbReference type="Proteomes" id="UP000708208"/>
    </source>
</evidence>
<dbReference type="EMBL" id="CAJVCH010311287">
    <property type="protein sequence ID" value="CAG7786141.1"/>
    <property type="molecule type" value="Genomic_DNA"/>
</dbReference>
<comment type="caution">
    <text evidence="4">The sequence shown here is derived from an EMBL/GenBank/DDBJ whole genome shotgun (WGS) entry which is preliminary data.</text>
</comment>
<dbReference type="AlphaFoldDB" id="A0A8J2KHD9"/>
<keyword evidence="3" id="KW-0408">Iron</keyword>
<evidence type="ECO:0000256" key="3">
    <source>
        <dbReference type="ARBA" id="ARBA00023004"/>
    </source>
</evidence>
<dbReference type="Proteomes" id="UP000708208">
    <property type="component" value="Unassembled WGS sequence"/>
</dbReference>
<dbReference type="GO" id="GO:0016712">
    <property type="term" value="F:oxidoreductase activity, acting on paired donors, with incorporation or reduction of molecular oxygen, reduced flavin or flavoprotein as one donor, and incorporation of one atom of oxygen"/>
    <property type="evidence" value="ECO:0007669"/>
    <property type="project" value="TreeGrafter"/>
</dbReference>
<dbReference type="InterPro" id="IPR001128">
    <property type="entry name" value="Cyt_P450"/>
</dbReference>
<evidence type="ECO:0000256" key="2">
    <source>
        <dbReference type="ARBA" id="ARBA00022723"/>
    </source>
</evidence>
<dbReference type="PANTHER" id="PTHR24300">
    <property type="entry name" value="CYTOCHROME P450 508A4-RELATED"/>
    <property type="match status" value="1"/>
</dbReference>
<dbReference type="OrthoDB" id="1055148at2759"/>
<dbReference type="InterPro" id="IPR050182">
    <property type="entry name" value="Cytochrome_P450_fam2"/>
</dbReference>
<dbReference type="PANTHER" id="PTHR24300:SF375">
    <property type="entry name" value="CYTOCHROME P450 FAMILY"/>
    <property type="match status" value="1"/>
</dbReference>
<name>A0A8J2KHD9_9HEXA</name>
<dbReference type="GO" id="GO:0006805">
    <property type="term" value="P:xenobiotic metabolic process"/>
    <property type="evidence" value="ECO:0007669"/>
    <property type="project" value="TreeGrafter"/>
</dbReference>
<dbReference type="Pfam" id="PF00067">
    <property type="entry name" value="p450"/>
    <property type="match status" value="1"/>
</dbReference>
<gene>
    <name evidence="4" type="ORF">AFUS01_LOCUS24723</name>
</gene>
<comment type="similarity">
    <text evidence="1">Belongs to the cytochrome P450 family.</text>
</comment>
<accession>A0A8J2KHD9</accession>
<dbReference type="GO" id="GO:0020037">
    <property type="term" value="F:heme binding"/>
    <property type="evidence" value="ECO:0007669"/>
    <property type="project" value="InterPro"/>
</dbReference>
<organism evidence="4 5">
    <name type="scientific">Allacma fusca</name>
    <dbReference type="NCBI Taxonomy" id="39272"/>
    <lineage>
        <taxon>Eukaryota</taxon>
        <taxon>Metazoa</taxon>
        <taxon>Ecdysozoa</taxon>
        <taxon>Arthropoda</taxon>
        <taxon>Hexapoda</taxon>
        <taxon>Collembola</taxon>
        <taxon>Symphypleona</taxon>
        <taxon>Sminthuridae</taxon>
        <taxon>Allacma</taxon>
    </lineage>
</organism>
<dbReference type="GO" id="GO:0005737">
    <property type="term" value="C:cytoplasm"/>
    <property type="evidence" value="ECO:0007669"/>
    <property type="project" value="TreeGrafter"/>
</dbReference>
<evidence type="ECO:0000313" key="4">
    <source>
        <dbReference type="EMBL" id="CAG7786141.1"/>
    </source>
</evidence>
<sequence>MYLHLILFGIPCVVVFLSFRKKHHEKKKFPPAAWTTPLIGCLPAVVSKNIAEEMLKIGKELGPVVSTHLGFKKLVIVNGVEAFKTALGNPSMAGRTDVLYKELLGGKGIIWNDDVKEIRKFIFKSSRNFEFTGNATESIIQEQITSLLQRLENTNGKPFLVKNIFNIPMLNAIFNLLLGSKIPHDDPAFQKAAKSVELTITLPNPIMRACVLYPPLLNWVPSCLARKDKLEGYLMDVLSLVEKHLQGLVVNRIPDQPRCFADALQDKINDTTNESSAFHHKQKQAAPIIFDLIFASIDTTAAMLEWI</sequence>
<keyword evidence="5" id="KW-1185">Reference proteome</keyword>
<dbReference type="GO" id="GO:0005506">
    <property type="term" value="F:iron ion binding"/>
    <property type="evidence" value="ECO:0007669"/>
    <property type="project" value="InterPro"/>
</dbReference>
<reference evidence="4" key="1">
    <citation type="submission" date="2021-06" db="EMBL/GenBank/DDBJ databases">
        <authorList>
            <person name="Hodson N. C."/>
            <person name="Mongue J. A."/>
            <person name="Jaron S. K."/>
        </authorList>
    </citation>
    <scope>NUCLEOTIDE SEQUENCE</scope>
</reference>